<dbReference type="PANTHER" id="PTHR11091:SF0">
    <property type="entry name" value="MALATE DEHYDROGENASE"/>
    <property type="match status" value="1"/>
</dbReference>
<dbReference type="EMBL" id="CP045068">
    <property type="protein sequence ID" value="QFQ90607.1"/>
    <property type="molecule type" value="Genomic_DNA"/>
</dbReference>
<dbReference type="GO" id="GO:0016491">
    <property type="term" value="F:oxidoreductase activity"/>
    <property type="evidence" value="ECO:0007669"/>
    <property type="project" value="InterPro"/>
</dbReference>
<dbReference type="Proteomes" id="UP000388452">
    <property type="component" value="Chromosome"/>
</dbReference>
<comment type="similarity">
    <text evidence="1">Belongs to the LDH2/MDH2 oxidoreductase family.</text>
</comment>
<dbReference type="Gene3D" id="1.10.1530.10">
    <property type="match status" value="1"/>
</dbReference>
<dbReference type="SUPFAM" id="SSF89733">
    <property type="entry name" value="L-sulfolactate dehydrogenase-like"/>
    <property type="match status" value="1"/>
</dbReference>
<dbReference type="InterPro" id="IPR003767">
    <property type="entry name" value="Malate/L-lactate_DH-like"/>
</dbReference>
<proteinExistence type="inferred from homology"/>
<organism evidence="2 3">
    <name type="scientific">Lacticaseibacillus manihotivorans</name>
    <dbReference type="NCBI Taxonomy" id="88233"/>
    <lineage>
        <taxon>Bacteria</taxon>
        <taxon>Bacillati</taxon>
        <taxon>Bacillota</taxon>
        <taxon>Bacilli</taxon>
        <taxon>Lactobacillales</taxon>
        <taxon>Lactobacillaceae</taxon>
        <taxon>Lacticaseibacillus</taxon>
    </lineage>
</organism>
<evidence type="ECO:0000256" key="1">
    <source>
        <dbReference type="ARBA" id="ARBA00006056"/>
    </source>
</evidence>
<accession>A0A5P8JN30</accession>
<protein>
    <recommendedName>
        <fullName evidence="4">Ldh family oxidoreductase</fullName>
    </recommendedName>
</protein>
<sequence length="100" mass="11442">MRMRYDSQKVHDWVQELYQAYGFEAQDAQAVAKMITYTDLHGIASHGIQRLSMYDRFIQAGKIDLHAQPEIVFETHVSAVVDLACQLSKPRNSFLGRISV</sequence>
<dbReference type="PANTHER" id="PTHR11091">
    <property type="entry name" value="OXIDOREDUCTASE-RELATED"/>
    <property type="match status" value="1"/>
</dbReference>
<dbReference type="Pfam" id="PF02615">
    <property type="entry name" value="Ldh_2"/>
    <property type="match status" value="1"/>
</dbReference>
<dbReference type="InterPro" id="IPR036111">
    <property type="entry name" value="Mal/L-sulfo/L-lacto_DH-like_sf"/>
</dbReference>
<evidence type="ECO:0000313" key="3">
    <source>
        <dbReference type="Proteomes" id="UP000388452"/>
    </source>
</evidence>
<gene>
    <name evidence="2" type="ORF">LM010_03810</name>
</gene>
<name>A0A5P8JN30_9LACO</name>
<reference evidence="2 3" key="1">
    <citation type="submission" date="2019-10" db="EMBL/GenBank/DDBJ databases">
        <title>Genome sequencing of Lactobacillus manihotivorans.</title>
        <authorList>
            <person name="Kim K."/>
        </authorList>
    </citation>
    <scope>NUCLEOTIDE SEQUENCE [LARGE SCALE GENOMIC DNA]</scope>
    <source>
        <strain evidence="2 3">LM010</strain>
    </source>
</reference>
<evidence type="ECO:0000313" key="2">
    <source>
        <dbReference type="EMBL" id="QFQ90607.1"/>
    </source>
</evidence>
<dbReference type="AlphaFoldDB" id="A0A5P8JN30"/>
<evidence type="ECO:0008006" key="4">
    <source>
        <dbReference type="Google" id="ProtNLM"/>
    </source>
</evidence>
<dbReference type="InterPro" id="IPR043144">
    <property type="entry name" value="Mal/L-sulf/L-lact_DH-like_ah"/>
</dbReference>